<gene>
    <name evidence="4" type="ORF">HKI87_13g75320</name>
</gene>
<evidence type="ECO:0000259" key="3">
    <source>
        <dbReference type="PROSITE" id="PS51913"/>
    </source>
</evidence>
<feature type="compositionally biased region" description="Basic and acidic residues" evidence="2">
    <location>
        <begin position="199"/>
        <end position="227"/>
    </location>
</feature>
<evidence type="ECO:0000256" key="2">
    <source>
        <dbReference type="SAM" id="MobiDB-lite"/>
    </source>
</evidence>
<dbReference type="PANTHER" id="PTHR36968">
    <property type="entry name" value="HOMEOBOX-DDT DOMAIN PROTEIN RLT2"/>
    <property type="match status" value="1"/>
</dbReference>
<feature type="domain" description="HTH HARE-type" evidence="3">
    <location>
        <begin position="233"/>
        <end position="301"/>
    </location>
</feature>
<name>A0AAX4PI41_9CHLO</name>
<feature type="region of interest" description="Disordered" evidence="2">
    <location>
        <begin position="187"/>
        <end position="227"/>
    </location>
</feature>
<evidence type="ECO:0000313" key="4">
    <source>
        <dbReference type="EMBL" id="WZN65969.1"/>
    </source>
</evidence>
<sequence length="330" mass="36110">MRSLHIDWGQGRIDKEDLKQVDSYFSYQTDENESDGGSESCVNSLDLSSLPFQVPPKSNRKDLDLFYGAGGYEDWLSKDYDSPVATLIDIDIHGESVGYCEQPLESDTYLEYGATAAYYGHGSGGGRHSSDSGESSHAVMSRAHFAADLAAGEATSPSRVARSAAAGRGSADSSYLSAVVKGVKRQREDRDCGAGASADSHHLASEDSHSVKLTREERRRADLERDRQKFKPHSIKASIFQVLEEAGPRGLQVAQIVEVTQERGMKDWRGVLTPKCTVSASCSTDPVFVRVAPGTFALRALLDEDVVPPRRPPAALRRRKRTRTSYTTYA</sequence>
<protein>
    <submittedName>
        <fullName evidence="4">HARE-HTH domain-containing protein</fullName>
    </submittedName>
</protein>
<evidence type="ECO:0000256" key="1">
    <source>
        <dbReference type="ARBA" id="ARBA00023163"/>
    </source>
</evidence>
<dbReference type="AlphaFoldDB" id="A0AAX4PI41"/>
<dbReference type="GO" id="GO:0006357">
    <property type="term" value="P:regulation of transcription by RNA polymerase II"/>
    <property type="evidence" value="ECO:0007669"/>
    <property type="project" value="InterPro"/>
</dbReference>
<keyword evidence="5" id="KW-1185">Reference proteome</keyword>
<dbReference type="Pfam" id="PF05066">
    <property type="entry name" value="HARE-HTH"/>
    <property type="match status" value="1"/>
</dbReference>
<dbReference type="Proteomes" id="UP001472866">
    <property type="component" value="Chromosome 13"/>
</dbReference>
<evidence type="ECO:0000313" key="5">
    <source>
        <dbReference type="Proteomes" id="UP001472866"/>
    </source>
</evidence>
<accession>A0AAX4PI41</accession>
<organism evidence="4 5">
    <name type="scientific">Chloropicon roscoffensis</name>
    <dbReference type="NCBI Taxonomy" id="1461544"/>
    <lineage>
        <taxon>Eukaryota</taxon>
        <taxon>Viridiplantae</taxon>
        <taxon>Chlorophyta</taxon>
        <taxon>Chloropicophyceae</taxon>
        <taxon>Chloropicales</taxon>
        <taxon>Chloropicaceae</taxon>
        <taxon>Chloropicon</taxon>
    </lineage>
</organism>
<reference evidence="4 5" key="1">
    <citation type="submission" date="2024-03" db="EMBL/GenBank/DDBJ databases">
        <title>Complete genome sequence of the green alga Chloropicon roscoffensis RCC1871.</title>
        <authorList>
            <person name="Lemieux C."/>
            <person name="Pombert J.-F."/>
            <person name="Otis C."/>
            <person name="Turmel M."/>
        </authorList>
    </citation>
    <scope>NUCLEOTIDE SEQUENCE [LARGE SCALE GENOMIC DNA]</scope>
    <source>
        <strain evidence="4 5">RCC1871</strain>
    </source>
</reference>
<proteinExistence type="predicted"/>
<dbReference type="InterPro" id="IPR044977">
    <property type="entry name" value="RLT1-3"/>
</dbReference>
<dbReference type="PANTHER" id="PTHR36968:SF5">
    <property type="entry name" value="HOMEOBOX-DDT DOMAIN PROTEIN RLT2"/>
    <property type="match status" value="1"/>
</dbReference>
<dbReference type="InterPro" id="IPR007759">
    <property type="entry name" value="Asxl_HARE-HTH"/>
</dbReference>
<keyword evidence="1" id="KW-0804">Transcription</keyword>
<dbReference type="EMBL" id="CP151513">
    <property type="protein sequence ID" value="WZN65969.1"/>
    <property type="molecule type" value="Genomic_DNA"/>
</dbReference>
<dbReference type="PROSITE" id="PS51913">
    <property type="entry name" value="HTH_HARE"/>
    <property type="match status" value="1"/>
</dbReference>